<keyword evidence="1" id="KW-0145">Chemotaxis</keyword>
<feature type="region of interest" description="Disordered" evidence="4">
    <location>
        <begin position="319"/>
        <end position="339"/>
    </location>
</feature>
<dbReference type="SUPFAM" id="SSF58104">
    <property type="entry name" value="Methyl-accepting chemotaxis protein (MCP) signaling domain"/>
    <property type="match status" value="1"/>
</dbReference>
<accession>A0ABQ0AP19</accession>
<evidence type="ECO:0000256" key="1">
    <source>
        <dbReference type="ARBA" id="ARBA00022500"/>
    </source>
</evidence>
<keyword evidence="8" id="KW-1185">Reference proteome</keyword>
<dbReference type="PROSITE" id="PS50885">
    <property type="entry name" value="HAMP"/>
    <property type="match status" value="1"/>
</dbReference>
<dbReference type="SUPFAM" id="SSF158472">
    <property type="entry name" value="HAMP domain-like"/>
    <property type="match status" value="1"/>
</dbReference>
<dbReference type="PANTHER" id="PTHR43531:SF11">
    <property type="entry name" value="METHYL-ACCEPTING CHEMOTAXIS PROTEIN 3"/>
    <property type="match status" value="1"/>
</dbReference>
<gene>
    <name evidence="7" type="ORF">NBRC116598_30750</name>
</gene>
<dbReference type="Gene3D" id="6.10.340.10">
    <property type="match status" value="1"/>
</dbReference>
<dbReference type="PANTHER" id="PTHR43531">
    <property type="entry name" value="PROTEIN ICFG"/>
    <property type="match status" value="1"/>
</dbReference>
<dbReference type="Gene3D" id="1.10.287.950">
    <property type="entry name" value="Methyl-accepting chemotaxis protein"/>
    <property type="match status" value="1"/>
</dbReference>
<evidence type="ECO:0000256" key="3">
    <source>
        <dbReference type="PROSITE-ProRule" id="PRU00284"/>
    </source>
</evidence>
<evidence type="ECO:0000256" key="4">
    <source>
        <dbReference type="SAM" id="MobiDB-lite"/>
    </source>
</evidence>
<evidence type="ECO:0008006" key="9">
    <source>
        <dbReference type="Google" id="ProtNLM"/>
    </source>
</evidence>
<dbReference type="Pfam" id="PF00015">
    <property type="entry name" value="MCPsignal"/>
    <property type="match status" value="1"/>
</dbReference>
<dbReference type="InterPro" id="IPR004090">
    <property type="entry name" value="Chemotax_Me-accpt_rcpt"/>
</dbReference>
<dbReference type="PRINTS" id="PR00260">
    <property type="entry name" value="CHEMTRNSDUCR"/>
</dbReference>
<evidence type="ECO:0000313" key="8">
    <source>
        <dbReference type="Proteomes" id="UP001441944"/>
    </source>
</evidence>
<dbReference type="EMBL" id="BAABWU010000013">
    <property type="protein sequence ID" value="GAA6197631.1"/>
    <property type="molecule type" value="Genomic_DNA"/>
</dbReference>
<dbReference type="SMART" id="SM00304">
    <property type="entry name" value="HAMP"/>
    <property type="match status" value="2"/>
</dbReference>
<dbReference type="SMART" id="SM00283">
    <property type="entry name" value="MA"/>
    <property type="match status" value="1"/>
</dbReference>
<feature type="compositionally biased region" description="Low complexity" evidence="4">
    <location>
        <begin position="359"/>
        <end position="369"/>
    </location>
</feature>
<reference evidence="7 8" key="1">
    <citation type="submission" date="2024-04" db="EMBL/GenBank/DDBJ databases">
        <title>Draft genome sequence of Pseudophaeobacter arcticus NBRC 116598.</title>
        <authorList>
            <person name="Miyakawa T."/>
            <person name="Kusuya Y."/>
            <person name="Miura T."/>
        </authorList>
    </citation>
    <scope>NUCLEOTIDE SEQUENCE [LARGE SCALE GENOMIC DNA]</scope>
    <source>
        <strain evidence="7 8">SU-CL00105</strain>
    </source>
</reference>
<dbReference type="Pfam" id="PF00672">
    <property type="entry name" value="HAMP"/>
    <property type="match status" value="1"/>
</dbReference>
<evidence type="ECO:0000313" key="7">
    <source>
        <dbReference type="EMBL" id="GAA6197631.1"/>
    </source>
</evidence>
<name>A0ABQ0AP19_9RHOB</name>
<organism evidence="7 8">
    <name type="scientific">Pseudophaeobacter arcticus</name>
    <dbReference type="NCBI Taxonomy" id="385492"/>
    <lineage>
        <taxon>Bacteria</taxon>
        <taxon>Pseudomonadati</taxon>
        <taxon>Pseudomonadota</taxon>
        <taxon>Alphaproteobacteria</taxon>
        <taxon>Rhodobacterales</taxon>
        <taxon>Paracoccaceae</taxon>
        <taxon>Pseudophaeobacter</taxon>
    </lineage>
</organism>
<dbReference type="Proteomes" id="UP001441944">
    <property type="component" value="Unassembled WGS sequence"/>
</dbReference>
<evidence type="ECO:0000259" key="5">
    <source>
        <dbReference type="PROSITE" id="PS50111"/>
    </source>
</evidence>
<feature type="domain" description="HAMP" evidence="6">
    <location>
        <begin position="190"/>
        <end position="243"/>
    </location>
</feature>
<sequence length="567" mass="60413">MLALVAGISWLVSNRLTESIYQSRLVVAQLKSLDDMKEDIEQGLADLLAYTGGDNEGITGLRGNIDEVATEIAGAEDRFVKVSSANAVQNDVYESVIALTPTVDGFTAMLAALEKTEAGVDRRAFAYDQVVPAIAHLRDSVNSMQDIMGARKQAVEDQITSLIARSEIVQLGTNIAAMVGALVMALVFGQLLSRPIVAAARSVNRLVEDDYQSEIEDTHRRDEVGAIARNLADLRQRLDQAKSIELKNQQENERRVELFHVLSASMADLKSGDMNQRIPAGDWTDLGESYEMLCIDFNDLAGALGELVQELSVSSSAVGQNAQGLSTMSDEMSRRAETQAATLEESAAALEQLSASVQSAAEQAQAADEQAAEGRRRAEQGGGVMQEAMQAMTSIAESSENISKIITVIDDIAFQTSLLALNAGVEAARAGEAGRGFAVVASEVRSLAHLAAKSANDIKGLVTNSSKQVEDGERLVQATSETLAQIVESVTSVSERVSSIAASATEQASGLREINIGVSQLDKVTQENAAMVQETNSASQKMTDEASRLSNLLQRFAGSGDAQQEVA</sequence>
<proteinExistence type="inferred from homology"/>
<comment type="similarity">
    <text evidence="2">Belongs to the methyl-accepting chemotaxis (MCP) protein family.</text>
</comment>
<comment type="caution">
    <text evidence="7">The sequence shown here is derived from an EMBL/GenBank/DDBJ whole genome shotgun (WGS) entry which is preliminary data.</text>
</comment>
<dbReference type="InterPro" id="IPR051310">
    <property type="entry name" value="MCP_chemotaxis"/>
</dbReference>
<protein>
    <recommendedName>
        <fullName evidence="9">Methyl-accepting chemotaxis protein</fullName>
    </recommendedName>
</protein>
<dbReference type="InterPro" id="IPR003660">
    <property type="entry name" value="HAMP_dom"/>
</dbReference>
<dbReference type="CDD" id="cd11386">
    <property type="entry name" value="MCP_signal"/>
    <property type="match status" value="1"/>
</dbReference>
<evidence type="ECO:0000256" key="2">
    <source>
        <dbReference type="ARBA" id="ARBA00029447"/>
    </source>
</evidence>
<evidence type="ECO:0000259" key="6">
    <source>
        <dbReference type="PROSITE" id="PS50885"/>
    </source>
</evidence>
<keyword evidence="3" id="KW-0807">Transducer</keyword>
<dbReference type="InterPro" id="IPR004089">
    <property type="entry name" value="MCPsignal_dom"/>
</dbReference>
<feature type="compositionally biased region" description="Polar residues" evidence="4">
    <location>
        <begin position="319"/>
        <end position="330"/>
    </location>
</feature>
<dbReference type="PROSITE" id="PS50111">
    <property type="entry name" value="CHEMOTAXIS_TRANSDUC_2"/>
    <property type="match status" value="1"/>
</dbReference>
<feature type="region of interest" description="Disordered" evidence="4">
    <location>
        <begin position="359"/>
        <end position="383"/>
    </location>
</feature>
<feature type="domain" description="Methyl-accepting transducer" evidence="5">
    <location>
        <begin position="314"/>
        <end position="543"/>
    </location>
</feature>